<dbReference type="EMBL" id="QYBB01000005">
    <property type="protein sequence ID" value="RYC32776.1"/>
    <property type="molecule type" value="Genomic_DNA"/>
</dbReference>
<feature type="transmembrane region" description="Helical" evidence="1">
    <location>
        <begin position="182"/>
        <end position="206"/>
    </location>
</feature>
<feature type="transmembrane region" description="Helical" evidence="1">
    <location>
        <begin position="212"/>
        <end position="231"/>
    </location>
</feature>
<dbReference type="OrthoDB" id="272864at2"/>
<dbReference type="RefSeq" id="WP_129224793.1">
    <property type="nucleotide sequence ID" value="NZ_QYBB01000005.1"/>
</dbReference>
<evidence type="ECO:0000313" key="2">
    <source>
        <dbReference type="EMBL" id="RYC32776.1"/>
    </source>
</evidence>
<evidence type="ECO:0000313" key="3">
    <source>
        <dbReference type="Proteomes" id="UP000290759"/>
    </source>
</evidence>
<name>A0A4Q2UCE6_9HYPH</name>
<keyword evidence="1" id="KW-1133">Transmembrane helix</keyword>
<keyword evidence="1" id="KW-0812">Transmembrane</keyword>
<organism evidence="2 3">
    <name type="scientific">Lichenibacterium minor</name>
    <dbReference type="NCBI Taxonomy" id="2316528"/>
    <lineage>
        <taxon>Bacteria</taxon>
        <taxon>Pseudomonadati</taxon>
        <taxon>Pseudomonadota</taxon>
        <taxon>Alphaproteobacteria</taxon>
        <taxon>Hyphomicrobiales</taxon>
        <taxon>Lichenihabitantaceae</taxon>
        <taxon>Lichenibacterium</taxon>
    </lineage>
</organism>
<protein>
    <submittedName>
        <fullName evidence="2">DUF4239 domain-containing protein</fullName>
    </submittedName>
</protein>
<evidence type="ECO:0000256" key="1">
    <source>
        <dbReference type="SAM" id="Phobius"/>
    </source>
</evidence>
<proteinExistence type="predicted"/>
<feature type="transmembrane region" description="Helical" evidence="1">
    <location>
        <begin position="43"/>
        <end position="63"/>
    </location>
</feature>
<dbReference type="AlphaFoldDB" id="A0A4Q2UCE6"/>
<gene>
    <name evidence="2" type="ORF">D3273_06740</name>
</gene>
<reference evidence="2 3" key="1">
    <citation type="submission" date="2018-12" db="EMBL/GenBank/DDBJ databases">
        <authorList>
            <person name="Grouzdev D.S."/>
            <person name="Krutkina M.S."/>
        </authorList>
    </citation>
    <scope>NUCLEOTIDE SEQUENCE [LARGE SCALE GENOMIC DNA]</scope>
    <source>
        <strain evidence="2 3">RmlP026</strain>
    </source>
</reference>
<comment type="caution">
    <text evidence="2">The sequence shown here is derived from an EMBL/GenBank/DDBJ whole genome shotgun (WGS) entry which is preliminary data.</text>
</comment>
<keyword evidence="1" id="KW-0472">Membrane</keyword>
<reference evidence="2 3" key="2">
    <citation type="submission" date="2019-02" db="EMBL/GenBank/DDBJ databases">
        <title>'Lichenibacterium ramalinii' gen. nov. sp. nov., 'Lichenibacterium minor' gen. nov. sp. nov.</title>
        <authorList>
            <person name="Pankratov T."/>
        </authorList>
    </citation>
    <scope>NUCLEOTIDE SEQUENCE [LARGE SCALE GENOMIC DNA]</scope>
    <source>
        <strain evidence="2 3">RmlP026</strain>
    </source>
</reference>
<keyword evidence="3" id="KW-1185">Reference proteome</keyword>
<accession>A0A4Q2UCE6</accession>
<sequence>MFELVQSLSLPSLLAVLFLALVAASEAGHRLGARHDGPRDKEAGTIATAAFALLALLIAFTYSMALMRYDMRRAVVLDEANALRNAARLAPLLPDDDGAAIVNDLRRALDLALGLGVPYDPAKFDADVAESATVSARMWGHLGAAVAAQPGSLPATRMSQALTALDDAVERRTTALRNHVPMTIYGILAGTALVAMGFAGYGAGAAGANRRASAAVMALLLSCVITVTLDLQRPDRGTVEIPLTPLQDIRGALPPLP</sequence>
<dbReference type="Proteomes" id="UP000290759">
    <property type="component" value="Unassembled WGS sequence"/>
</dbReference>
<dbReference type="InterPro" id="IPR025333">
    <property type="entry name" value="DUF4239"/>
</dbReference>
<dbReference type="Pfam" id="PF14023">
    <property type="entry name" value="Bestrophin-like"/>
    <property type="match status" value="1"/>
</dbReference>